<evidence type="ECO:0000256" key="4">
    <source>
        <dbReference type="ARBA" id="ARBA00012867"/>
    </source>
</evidence>
<evidence type="ECO:0000256" key="1">
    <source>
        <dbReference type="ARBA" id="ARBA00002600"/>
    </source>
</evidence>
<dbReference type="GO" id="GO:0006782">
    <property type="term" value="P:protoporphyrinogen IX biosynthetic process"/>
    <property type="evidence" value="ECO:0007669"/>
    <property type="project" value="UniProtKB-UniRule"/>
</dbReference>
<dbReference type="InterPro" id="IPR050464">
    <property type="entry name" value="Zeta_carotene_desat/Oxidored"/>
</dbReference>
<dbReference type="EC" id="1.3.3.4" evidence="4 11"/>
<sequence length="315" mass="34734">MADYLVSAMICGICAGDAKDISVKFLMPRLFDMEQKDRSVMVGMVKDILDKKKLKPSTPSGALNSKAEKEHWSIFGFEGGMETFPRALSDKIISKGVDIKLETRVSKISLGSHSVKCHIGNDVHEGDKVVSCLPANNLAELLKDDHPILSNELSGIPFVDVAVVNLAYKGKRLEKDAFGFLIPPSQNVPILGVIFDSCNFDAGDWTVLTVMMGGAWFNKYFSSDVKKEELLELAVSKTQEILHIEGQPAAHHVSIMKNCIPQYVVGHYDRINRIESYIKDKKLPLSLVGSSFTGVGVNDVILSARRAVEQLLQKQ</sequence>
<dbReference type="EMBL" id="WIXP02000002">
    <property type="protein sequence ID" value="KAF6214204.1"/>
    <property type="molecule type" value="Genomic_DNA"/>
</dbReference>
<keyword evidence="8 11" id="KW-0350">Heme biosynthesis</keyword>
<evidence type="ECO:0000256" key="8">
    <source>
        <dbReference type="ARBA" id="ARBA00023133"/>
    </source>
</evidence>
<protein>
    <recommendedName>
        <fullName evidence="4 11">Protoporphyrinogen oxidase</fullName>
        <ecNumber evidence="4 11">1.3.3.4</ecNumber>
    </recommendedName>
</protein>
<dbReference type="InterPro" id="IPR002937">
    <property type="entry name" value="Amino_oxidase"/>
</dbReference>
<dbReference type="PANTHER" id="PTHR42923:SF3">
    <property type="entry name" value="PROTOPORPHYRINOGEN OXIDASE"/>
    <property type="match status" value="1"/>
</dbReference>
<dbReference type="SUPFAM" id="SSF54373">
    <property type="entry name" value="FAD-linked reductases, C-terminal domain"/>
    <property type="match status" value="1"/>
</dbReference>
<accession>A0A8S9Y028</accession>
<dbReference type="Proteomes" id="UP000466442">
    <property type="component" value="Unassembled WGS sequence"/>
</dbReference>
<dbReference type="Gene3D" id="3.50.50.60">
    <property type="entry name" value="FAD/NAD(P)-binding domain"/>
    <property type="match status" value="1"/>
</dbReference>
<evidence type="ECO:0000256" key="10">
    <source>
        <dbReference type="ARBA" id="ARBA00047554"/>
    </source>
</evidence>
<keyword evidence="7 11" id="KW-0560">Oxidoreductase</keyword>
<comment type="similarity">
    <text evidence="3 11">Belongs to the protoporphyrinogen/coproporphyrinogen oxidase family. Protoporphyrinogen oxidase subfamily.</text>
</comment>
<evidence type="ECO:0000256" key="2">
    <source>
        <dbReference type="ARBA" id="ARBA00005073"/>
    </source>
</evidence>
<comment type="pathway">
    <text evidence="2 11">Porphyrin-containing compound metabolism; protoporphyrin-IX biosynthesis; protoporphyrin-IX from protoporphyrinogen-IX: step 1/1.</text>
</comment>
<evidence type="ECO:0000313" key="13">
    <source>
        <dbReference type="EMBL" id="KAF6214204.1"/>
    </source>
</evidence>
<evidence type="ECO:0000259" key="12">
    <source>
        <dbReference type="Pfam" id="PF01593"/>
    </source>
</evidence>
<comment type="function">
    <text evidence="1 11">Catalyzes the 6-electron oxidation of protoporphyrinogen-IX to form protoporphyrin-IX.</text>
</comment>
<evidence type="ECO:0000313" key="14">
    <source>
        <dbReference type="Proteomes" id="UP000466442"/>
    </source>
</evidence>
<dbReference type="Pfam" id="PF01593">
    <property type="entry name" value="Amino_oxidase"/>
    <property type="match status" value="1"/>
</dbReference>
<dbReference type="SUPFAM" id="SSF51905">
    <property type="entry name" value="FAD/NAD(P)-binding domain"/>
    <property type="match status" value="1"/>
</dbReference>
<comment type="cofactor">
    <cofactor evidence="11">
        <name>FAD</name>
        <dbReference type="ChEBI" id="CHEBI:57692"/>
    </cofactor>
    <text evidence="11">Binds 1 FAD per subunit.</text>
</comment>
<feature type="domain" description="Amine oxidase" evidence="12">
    <location>
        <begin position="10"/>
        <end position="312"/>
    </location>
</feature>
<dbReference type="OrthoDB" id="419752at2759"/>
<dbReference type="InterPro" id="IPR036188">
    <property type="entry name" value="FAD/NAD-bd_sf"/>
</dbReference>
<gene>
    <name evidence="13" type="ORF">GE061_008943</name>
</gene>
<keyword evidence="14" id="KW-1185">Reference proteome</keyword>
<comment type="subcellular location">
    <subcellularLocation>
        <location evidence="11">Mitochondrion inner membrane</location>
    </subcellularLocation>
</comment>
<name>A0A8S9Y028_APOLU</name>
<keyword evidence="9 11" id="KW-0627">Porphyrin biosynthesis</keyword>
<evidence type="ECO:0000256" key="5">
    <source>
        <dbReference type="ARBA" id="ARBA00022630"/>
    </source>
</evidence>
<reference evidence="13" key="1">
    <citation type="journal article" date="2021" name="Mol. Ecol. Resour.">
        <title>Apolygus lucorum genome provides insights into omnivorousness and mesophyll feeding.</title>
        <authorList>
            <person name="Liu Y."/>
            <person name="Liu H."/>
            <person name="Wang H."/>
            <person name="Huang T."/>
            <person name="Liu B."/>
            <person name="Yang B."/>
            <person name="Yin L."/>
            <person name="Li B."/>
            <person name="Zhang Y."/>
            <person name="Zhang S."/>
            <person name="Jiang F."/>
            <person name="Zhang X."/>
            <person name="Ren Y."/>
            <person name="Wang B."/>
            <person name="Wang S."/>
            <person name="Lu Y."/>
            <person name="Wu K."/>
            <person name="Fan W."/>
            <person name="Wang G."/>
        </authorList>
    </citation>
    <scope>NUCLEOTIDE SEQUENCE</scope>
    <source>
        <strain evidence="13">12Hb</strain>
    </source>
</reference>
<evidence type="ECO:0000256" key="6">
    <source>
        <dbReference type="ARBA" id="ARBA00022827"/>
    </source>
</evidence>
<dbReference type="AlphaFoldDB" id="A0A8S9Y028"/>
<proteinExistence type="inferred from homology"/>
<comment type="catalytic activity">
    <reaction evidence="10 11">
        <text>protoporphyrinogen IX + 3 O2 = protoporphyrin IX + 3 H2O2</text>
        <dbReference type="Rhea" id="RHEA:25576"/>
        <dbReference type="ChEBI" id="CHEBI:15379"/>
        <dbReference type="ChEBI" id="CHEBI:16240"/>
        <dbReference type="ChEBI" id="CHEBI:57306"/>
        <dbReference type="ChEBI" id="CHEBI:57307"/>
        <dbReference type="EC" id="1.3.3.4"/>
    </reaction>
</comment>
<evidence type="ECO:0000256" key="7">
    <source>
        <dbReference type="ARBA" id="ARBA00023002"/>
    </source>
</evidence>
<dbReference type="PANTHER" id="PTHR42923">
    <property type="entry name" value="PROTOPORPHYRINOGEN OXIDASE"/>
    <property type="match status" value="1"/>
</dbReference>
<organism evidence="13 14">
    <name type="scientific">Apolygus lucorum</name>
    <name type="common">Small green plant bug</name>
    <name type="synonym">Lygocoris lucorum</name>
    <dbReference type="NCBI Taxonomy" id="248454"/>
    <lineage>
        <taxon>Eukaryota</taxon>
        <taxon>Metazoa</taxon>
        <taxon>Ecdysozoa</taxon>
        <taxon>Arthropoda</taxon>
        <taxon>Hexapoda</taxon>
        <taxon>Insecta</taxon>
        <taxon>Pterygota</taxon>
        <taxon>Neoptera</taxon>
        <taxon>Paraneoptera</taxon>
        <taxon>Hemiptera</taxon>
        <taxon>Heteroptera</taxon>
        <taxon>Panheteroptera</taxon>
        <taxon>Cimicomorpha</taxon>
        <taxon>Miridae</taxon>
        <taxon>Mirini</taxon>
        <taxon>Apolygus</taxon>
    </lineage>
</organism>
<comment type="caution">
    <text evidence="13">The sequence shown here is derived from an EMBL/GenBank/DDBJ whole genome shotgun (WGS) entry which is preliminary data.</text>
</comment>
<evidence type="ECO:0000256" key="11">
    <source>
        <dbReference type="RuleBase" id="RU367069"/>
    </source>
</evidence>
<keyword evidence="5 11" id="KW-0285">Flavoprotein</keyword>
<evidence type="ECO:0000256" key="3">
    <source>
        <dbReference type="ARBA" id="ARBA00010551"/>
    </source>
</evidence>
<evidence type="ECO:0000256" key="9">
    <source>
        <dbReference type="ARBA" id="ARBA00023244"/>
    </source>
</evidence>
<dbReference type="GO" id="GO:0004729">
    <property type="term" value="F:oxygen-dependent protoporphyrinogen oxidase activity"/>
    <property type="evidence" value="ECO:0007669"/>
    <property type="project" value="UniProtKB-UniRule"/>
</dbReference>
<keyword evidence="6 11" id="KW-0274">FAD</keyword>
<dbReference type="InterPro" id="IPR004572">
    <property type="entry name" value="Protoporphyrinogen_oxidase"/>
</dbReference>
<dbReference type="NCBIfam" id="TIGR00562">
    <property type="entry name" value="proto_IX_ox"/>
    <property type="match status" value="1"/>
</dbReference>
<dbReference type="GO" id="GO:0005743">
    <property type="term" value="C:mitochondrial inner membrane"/>
    <property type="evidence" value="ECO:0007669"/>
    <property type="project" value="UniProtKB-SubCell"/>
</dbReference>